<dbReference type="Proteomes" id="UP001500956">
    <property type="component" value="Unassembled WGS sequence"/>
</dbReference>
<dbReference type="Pfam" id="PF07690">
    <property type="entry name" value="MFS_1"/>
    <property type="match status" value="1"/>
</dbReference>
<feature type="transmembrane region" description="Helical" evidence="2">
    <location>
        <begin position="201"/>
        <end position="220"/>
    </location>
</feature>
<dbReference type="Gene3D" id="1.20.1250.20">
    <property type="entry name" value="MFS general substrate transporter like domains"/>
    <property type="match status" value="1"/>
</dbReference>
<evidence type="ECO:0000313" key="3">
    <source>
        <dbReference type="EMBL" id="GAA4719945.1"/>
    </source>
</evidence>
<dbReference type="InterPro" id="IPR011701">
    <property type="entry name" value="MFS"/>
</dbReference>
<feature type="transmembrane region" description="Helical" evidence="2">
    <location>
        <begin position="318"/>
        <end position="336"/>
    </location>
</feature>
<feature type="transmembrane region" description="Helical" evidence="2">
    <location>
        <begin position="140"/>
        <end position="162"/>
    </location>
</feature>
<evidence type="ECO:0000313" key="4">
    <source>
        <dbReference type="Proteomes" id="UP001500956"/>
    </source>
</evidence>
<feature type="transmembrane region" description="Helical" evidence="2">
    <location>
        <begin position="174"/>
        <end position="195"/>
    </location>
</feature>
<feature type="transmembrane region" description="Helical" evidence="2">
    <location>
        <begin position="82"/>
        <end position="110"/>
    </location>
</feature>
<reference evidence="4" key="1">
    <citation type="journal article" date="2019" name="Int. J. Syst. Evol. Microbiol.">
        <title>The Global Catalogue of Microorganisms (GCM) 10K type strain sequencing project: providing services to taxonomists for standard genome sequencing and annotation.</title>
        <authorList>
            <consortium name="The Broad Institute Genomics Platform"/>
            <consortium name="The Broad Institute Genome Sequencing Center for Infectious Disease"/>
            <person name="Wu L."/>
            <person name="Ma J."/>
        </authorList>
    </citation>
    <scope>NUCLEOTIDE SEQUENCE [LARGE SCALE GENOMIC DNA]</scope>
    <source>
        <strain evidence="4">JCM 18063</strain>
    </source>
</reference>
<name>A0ABP8Y2K0_9MICO</name>
<proteinExistence type="predicted"/>
<feature type="transmembrane region" description="Helical" evidence="2">
    <location>
        <begin position="405"/>
        <end position="427"/>
    </location>
</feature>
<feature type="compositionally biased region" description="Gly residues" evidence="1">
    <location>
        <begin position="17"/>
        <end position="37"/>
    </location>
</feature>
<feature type="transmembrane region" description="Helical" evidence="2">
    <location>
        <begin position="376"/>
        <end position="399"/>
    </location>
</feature>
<keyword evidence="2" id="KW-0812">Transmembrane</keyword>
<evidence type="ECO:0000256" key="2">
    <source>
        <dbReference type="SAM" id="Phobius"/>
    </source>
</evidence>
<keyword evidence="2" id="KW-0472">Membrane</keyword>
<dbReference type="RefSeq" id="WP_172148649.1">
    <property type="nucleotide sequence ID" value="NZ_BAABID010000004.1"/>
</dbReference>
<keyword evidence="2" id="KW-1133">Transmembrane helix</keyword>
<dbReference type="InterPro" id="IPR052524">
    <property type="entry name" value="MFS_Cyanate_Porter"/>
</dbReference>
<accession>A0ABP8Y2K0</accession>
<dbReference type="EMBL" id="BAABID010000004">
    <property type="protein sequence ID" value="GAA4719945.1"/>
    <property type="molecule type" value="Genomic_DNA"/>
</dbReference>
<comment type="caution">
    <text evidence="3">The sequence shown here is derived from an EMBL/GenBank/DDBJ whole genome shotgun (WGS) entry which is preliminary data.</text>
</comment>
<dbReference type="PANTHER" id="PTHR23523:SF2">
    <property type="entry name" value="2-NITROIMIDAZOLE TRANSPORTER"/>
    <property type="match status" value="1"/>
</dbReference>
<feature type="transmembrane region" description="Helical" evidence="2">
    <location>
        <begin position="342"/>
        <end position="364"/>
    </location>
</feature>
<organism evidence="3 4">
    <name type="scientific">Isoptericola chiayiensis</name>
    <dbReference type="NCBI Taxonomy" id="579446"/>
    <lineage>
        <taxon>Bacteria</taxon>
        <taxon>Bacillati</taxon>
        <taxon>Actinomycetota</taxon>
        <taxon>Actinomycetes</taxon>
        <taxon>Micrococcales</taxon>
        <taxon>Promicromonosporaceae</taxon>
        <taxon>Isoptericola</taxon>
    </lineage>
</organism>
<evidence type="ECO:0000256" key="1">
    <source>
        <dbReference type="SAM" id="MobiDB-lite"/>
    </source>
</evidence>
<protein>
    <submittedName>
        <fullName evidence="3">CynX/NimT family MFS transporter</fullName>
    </submittedName>
</protein>
<gene>
    <name evidence="3" type="ORF">GCM10023216_05790</name>
</gene>
<feature type="transmembrane region" description="Helical" evidence="2">
    <location>
        <begin position="41"/>
        <end position="62"/>
    </location>
</feature>
<keyword evidence="4" id="KW-1185">Reference proteome</keyword>
<feature type="transmembrane region" description="Helical" evidence="2">
    <location>
        <begin position="251"/>
        <end position="269"/>
    </location>
</feature>
<sequence>MSSADDGGTPADRSASGPGGSGSDGSGSGGSGSDGGTRPGAALAAGAGGLVLAALLLVSVNLRAPLTALAPVVDDVATGLGMTSAGVGLLTSIPVLSFALCTPAAAALVGRWGPERALVLALVAVLGGTLLRSGGSVTTALAGTAVLGVGITLGNVAVPVIITRDFRRRAAGVTGAYTATMNAGSTVTTLFTAPLAAAFGWQWALAGWGVLAVAALVAWVPAGRTLAARHAGAPPSGTTPQAADATVQRGLAVLLMVAFAGQTSGYYAMSTWLPSILADRIGFDAAAAGGAAAPFQLAAVAGAFLVPLGLRGRLSERTVATVLCTFWMSLPVLLLVAPQAWWVGVCLAGAAQGGVFTVIFTLIARRSPSVAAARRTSAVVQTGGYACGALAPTLLGALHEATGSWTASLGVIVGLVVAMAAALWVAAGDRGR</sequence>
<dbReference type="PANTHER" id="PTHR23523">
    <property type="match status" value="1"/>
</dbReference>
<feature type="transmembrane region" description="Helical" evidence="2">
    <location>
        <begin position="281"/>
        <end position="306"/>
    </location>
</feature>
<dbReference type="InterPro" id="IPR036259">
    <property type="entry name" value="MFS_trans_sf"/>
</dbReference>
<feature type="region of interest" description="Disordered" evidence="1">
    <location>
        <begin position="1"/>
        <end position="37"/>
    </location>
</feature>
<dbReference type="SUPFAM" id="SSF103473">
    <property type="entry name" value="MFS general substrate transporter"/>
    <property type="match status" value="1"/>
</dbReference>